<dbReference type="NCBIfam" id="TIGR02595">
    <property type="entry name" value="PEP_CTERM"/>
    <property type="match status" value="1"/>
</dbReference>
<keyword evidence="4" id="KW-1185">Reference proteome</keyword>
<dbReference type="InterPro" id="IPR013424">
    <property type="entry name" value="Ice-binding_C"/>
</dbReference>
<proteinExistence type="predicted"/>
<evidence type="ECO:0000313" key="4">
    <source>
        <dbReference type="Proteomes" id="UP000315471"/>
    </source>
</evidence>
<feature type="domain" description="Ice-binding protein C-terminal" evidence="2">
    <location>
        <begin position="238"/>
        <end position="261"/>
    </location>
</feature>
<keyword evidence="1" id="KW-0732">Signal</keyword>
<feature type="chain" id="PRO_5022832996" evidence="1">
    <location>
        <begin position="23"/>
        <end position="271"/>
    </location>
</feature>
<accession>A0A5C6E607</accession>
<protein>
    <submittedName>
        <fullName evidence="3">PEP-CTERM motif protein</fullName>
    </submittedName>
</protein>
<comment type="caution">
    <text evidence="3">The sequence shown here is derived from an EMBL/GenBank/DDBJ whole genome shotgun (WGS) entry which is preliminary data.</text>
</comment>
<dbReference type="EMBL" id="SJPY01000001">
    <property type="protein sequence ID" value="TWU45113.1"/>
    <property type="molecule type" value="Genomic_DNA"/>
</dbReference>
<organism evidence="3 4">
    <name type="scientific">Novipirellula aureliae</name>
    <dbReference type="NCBI Taxonomy" id="2527966"/>
    <lineage>
        <taxon>Bacteria</taxon>
        <taxon>Pseudomonadati</taxon>
        <taxon>Planctomycetota</taxon>
        <taxon>Planctomycetia</taxon>
        <taxon>Pirellulales</taxon>
        <taxon>Pirellulaceae</taxon>
        <taxon>Novipirellula</taxon>
    </lineage>
</organism>
<evidence type="ECO:0000313" key="3">
    <source>
        <dbReference type="EMBL" id="TWU45113.1"/>
    </source>
</evidence>
<feature type="signal peptide" evidence="1">
    <location>
        <begin position="1"/>
        <end position="22"/>
    </location>
</feature>
<name>A0A5C6E607_9BACT</name>
<evidence type="ECO:0000256" key="1">
    <source>
        <dbReference type="SAM" id="SignalP"/>
    </source>
</evidence>
<dbReference type="Pfam" id="PF07589">
    <property type="entry name" value="PEP-CTERM"/>
    <property type="match status" value="1"/>
</dbReference>
<gene>
    <name evidence="3" type="ORF">Q31b_02840</name>
</gene>
<sequence precursor="true">MTIRNLVFTLSSILLGISSSQAAVVTGGTATFSLADTATNGAFADRFFVGNDAATLTRGQLIDAANYPSVSFDRAPGGVTANINGGSVVQPDSRVRQATNLDFDDTASSISSFLSSWTAATPGFGAFGPNLTGGEQVGIDAALRFNTPLGILAIGEIALQYDPTSTFGEGTFGEGLTLTQNLDANAIIWQLDIDDATFVNSSSGFSFEADMMTTAGPAGFYGLDTNAGRFSINATTTAVPEPSSLALLGIGSLGSILFRRRRRSCTTQGRG</sequence>
<dbReference type="AlphaFoldDB" id="A0A5C6E607"/>
<reference evidence="3 4" key="1">
    <citation type="submission" date="2019-02" db="EMBL/GenBank/DDBJ databases">
        <title>Deep-cultivation of Planctomycetes and their phenomic and genomic characterization uncovers novel biology.</title>
        <authorList>
            <person name="Wiegand S."/>
            <person name="Jogler M."/>
            <person name="Boedeker C."/>
            <person name="Pinto D."/>
            <person name="Vollmers J."/>
            <person name="Rivas-Marin E."/>
            <person name="Kohn T."/>
            <person name="Peeters S.H."/>
            <person name="Heuer A."/>
            <person name="Rast P."/>
            <person name="Oberbeckmann S."/>
            <person name="Bunk B."/>
            <person name="Jeske O."/>
            <person name="Meyerdierks A."/>
            <person name="Storesund J.E."/>
            <person name="Kallscheuer N."/>
            <person name="Luecker S."/>
            <person name="Lage O.M."/>
            <person name="Pohl T."/>
            <person name="Merkel B.J."/>
            <person name="Hornburger P."/>
            <person name="Mueller R.-W."/>
            <person name="Bruemmer F."/>
            <person name="Labrenz M."/>
            <person name="Spormann A.M."/>
            <person name="Op Den Camp H."/>
            <person name="Overmann J."/>
            <person name="Amann R."/>
            <person name="Jetten M.S.M."/>
            <person name="Mascher T."/>
            <person name="Medema M.H."/>
            <person name="Devos D.P."/>
            <person name="Kaster A.-K."/>
            <person name="Ovreas L."/>
            <person name="Rohde M."/>
            <person name="Galperin M.Y."/>
            <person name="Jogler C."/>
        </authorList>
    </citation>
    <scope>NUCLEOTIDE SEQUENCE [LARGE SCALE GENOMIC DNA]</scope>
    <source>
        <strain evidence="3 4">Q31b</strain>
    </source>
</reference>
<dbReference type="RefSeq" id="WP_146597882.1">
    <property type="nucleotide sequence ID" value="NZ_SJPY01000001.1"/>
</dbReference>
<dbReference type="OrthoDB" id="9957919at2"/>
<dbReference type="Proteomes" id="UP000315471">
    <property type="component" value="Unassembled WGS sequence"/>
</dbReference>
<evidence type="ECO:0000259" key="2">
    <source>
        <dbReference type="Pfam" id="PF07589"/>
    </source>
</evidence>